<dbReference type="GO" id="GO:0005886">
    <property type="term" value="C:plasma membrane"/>
    <property type="evidence" value="ECO:0007669"/>
    <property type="project" value="UniProtKB-SubCell"/>
</dbReference>
<dbReference type="EMBL" id="JAOTPL010000026">
    <property type="protein sequence ID" value="MCU7695386.1"/>
    <property type="molecule type" value="Genomic_DNA"/>
</dbReference>
<comment type="caution">
    <text evidence="8">The sequence shown here is derived from an EMBL/GenBank/DDBJ whole genome shotgun (WGS) entry which is preliminary data.</text>
</comment>
<keyword evidence="2" id="KW-1003">Cell membrane</keyword>
<evidence type="ECO:0000259" key="7">
    <source>
        <dbReference type="Pfam" id="PF12698"/>
    </source>
</evidence>
<proteinExistence type="predicted"/>
<evidence type="ECO:0000313" key="8">
    <source>
        <dbReference type="EMBL" id="MCU7695386.1"/>
    </source>
</evidence>
<keyword evidence="5 6" id="KW-0472">Membrane</keyword>
<evidence type="ECO:0000256" key="4">
    <source>
        <dbReference type="ARBA" id="ARBA00022989"/>
    </source>
</evidence>
<dbReference type="GO" id="GO:0140359">
    <property type="term" value="F:ABC-type transporter activity"/>
    <property type="evidence" value="ECO:0007669"/>
    <property type="project" value="InterPro"/>
</dbReference>
<dbReference type="Gene3D" id="3.40.190.10">
    <property type="entry name" value="Periplasmic binding protein-like II"/>
    <property type="match status" value="1"/>
</dbReference>
<feature type="domain" description="ABC-2 type transporter transmembrane" evidence="7">
    <location>
        <begin position="19"/>
        <end position="403"/>
    </location>
</feature>
<feature type="transmembrane region" description="Helical" evidence="6">
    <location>
        <begin position="21"/>
        <end position="44"/>
    </location>
</feature>
<organism evidence="8 9">
    <name type="scientific">Haoranjiania flava</name>
    <dbReference type="NCBI Taxonomy" id="1856322"/>
    <lineage>
        <taxon>Bacteria</taxon>
        <taxon>Pseudomonadati</taxon>
        <taxon>Bacteroidota</taxon>
        <taxon>Chitinophagia</taxon>
        <taxon>Chitinophagales</taxon>
        <taxon>Chitinophagaceae</taxon>
        <taxon>Haoranjiania</taxon>
    </lineage>
</organism>
<evidence type="ECO:0000256" key="6">
    <source>
        <dbReference type="SAM" id="Phobius"/>
    </source>
</evidence>
<name>A0AAE3IS44_9BACT</name>
<dbReference type="SUPFAM" id="SSF53850">
    <property type="entry name" value="Periplasmic binding protein-like II"/>
    <property type="match status" value="1"/>
</dbReference>
<dbReference type="Pfam" id="PF12698">
    <property type="entry name" value="ABC2_membrane_3"/>
    <property type="match status" value="1"/>
</dbReference>
<accession>A0AAE3IS44</accession>
<evidence type="ECO:0000256" key="2">
    <source>
        <dbReference type="ARBA" id="ARBA00022475"/>
    </source>
</evidence>
<keyword evidence="4 6" id="KW-1133">Transmembrane helix</keyword>
<dbReference type="AlphaFoldDB" id="A0AAE3IS44"/>
<evidence type="ECO:0000256" key="3">
    <source>
        <dbReference type="ARBA" id="ARBA00022692"/>
    </source>
</evidence>
<sequence>MDKIFLIFQREFLTRVRKKSFLLTTILLPVLIFGIYLAIFYFMVYDGTQTKIAVVDNAGIFSDTIPGNKDAEFIFVNGLTQQQLAQQIQEKKYSGFLVTSDSIDDKTPIQLTTGESLGIMAKDNIQKSINERLRQMRVNNMSPQQREAIEIERANREVQFVNMQGDDESNIKSGISYIIGMISGYLIFFILLIYGAIVMRGVMEEKINRIAEVIVSSVKPFQLMMGKILGIGAVGLVQFFIWIVLALILQALAAPLMLGDSLASITGGAGRMDNMQDVFTQLNDINFPLIIALFIIYFLGGYLLYAALYAIIGCAVSESEEDAQKLTLPITLPLIIGFVMLTKAVNMPNGSLAVFGSMFPLTSPIVMMGRVAQGVPAGVTYWELALSIFILIASFILASMLAAKIYRVGILMYGKKPTWKEIIRWGFRKS</sequence>
<dbReference type="PANTHER" id="PTHR30294">
    <property type="entry name" value="MEMBRANE COMPONENT OF ABC TRANSPORTER YHHJ-RELATED"/>
    <property type="match status" value="1"/>
</dbReference>
<feature type="transmembrane region" description="Helical" evidence="6">
    <location>
        <begin position="228"/>
        <end position="253"/>
    </location>
</feature>
<dbReference type="InterPro" id="IPR051449">
    <property type="entry name" value="ABC-2_transporter_component"/>
</dbReference>
<feature type="transmembrane region" description="Helical" evidence="6">
    <location>
        <begin position="326"/>
        <end position="345"/>
    </location>
</feature>
<dbReference type="RefSeq" id="WP_263038874.1">
    <property type="nucleotide sequence ID" value="NZ_JAOTPL010000026.1"/>
</dbReference>
<comment type="subcellular location">
    <subcellularLocation>
        <location evidence="1">Cell membrane</location>
        <topology evidence="1">Multi-pass membrane protein</topology>
    </subcellularLocation>
</comment>
<keyword evidence="9" id="KW-1185">Reference proteome</keyword>
<dbReference type="PANTHER" id="PTHR30294:SF29">
    <property type="entry name" value="MULTIDRUG ABC TRANSPORTER PERMEASE YBHS-RELATED"/>
    <property type="match status" value="1"/>
</dbReference>
<dbReference type="InterPro" id="IPR013525">
    <property type="entry name" value="ABC2_TM"/>
</dbReference>
<evidence type="ECO:0000256" key="5">
    <source>
        <dbReference type="ARBA" id="ARBA00023136"/>
    </source>
</evidence>
<evidence type="ECO:0000256" key="1">
    <source>
        <dbReference type="ARBA" id="ARBA00004651"/>
    </source>
</evidence>
<reference evidence="8" key="1">
    <citation type="submission" date="2022-10" db="EMBL/GenBank/DDBJ databases">
        <authorList>
            <person name="Kim H.S."/>
            <person name="Kim J.-S."/>
            <person name="Suh M.K."/>
            <person name="Eom M.K."/>
            <person name="Lee J.-S."/>
        </authorList>
    </citation>
    <scope>NUCLEOTIDE SEQUENCE</scope>
    <source>
        <strain evidence="8">LIP-5</strain>
    </source>
</reference>
<protein>
    <submittedName>
        <fullName evidence="8">ABC transporter permease</fullName>
    </submittedName>
</protein>
<feature type="transmembrane region" description="Helical" evidence="6">
    <location>
        <begin position="289"/>
        <end position="314"/>
    </location>
</feature>
<keyword evidence="3 6" id="KW-0812">Transmembrane</keyword>
<gene>
    <name evidence="8" type="ORF">OD355_12745</name>
</gene>
<feature type="transmembrane region" description="Helical" evidence="6">
    <location>
        <begin position="175"/>
        <end position="199"/>
    </location>
</feature>
<evidence type="ECO:0000313" key="9">
    <source>
        <dbReference type="Proteomes" id="UP001209317"/>
    </source>
</evidence>
<feature type="transmembrane region" description="Helical" evidence="6">
    <location>
        <begin position="384"/>
        <end position="406"/>
    </location>
</feature>
<dbReference type="Proteomes" id="UP001209317">
    <property type="component" value="Unassembled WGS sequence"/>
</dbReference>